<dbReference type="EMBL" id="LT985188">
    <property type="protein sequence ID" value="SPD88840.1"/>
    <property type="molecule type" value="Genomic_DNA"/>
</dbReference>
<dbReference type="InterPro" id="IPR040783">
    <property type="entry name" value="VLRF1"/>
</dbReference>
<name>A0A2N9JLC1_9ACTN</name>
<dbReference type="InterPro" id="IPR042226">
    <property type="entry name" value="eFR1_2_sf"/>
</dbReference>
<evidence type="ECO:0000259" key="1">
    <source>
        <dbReference type="Pfam" id="PF18859"/>
    </source>
</evidence>
<dbReference type="Proteomes" id="UP000238164">
    <property type="component" value="Chromosome 1"/>
</dbReference>
<dbReference type="KEGG" id="mgg:MPLG2_3810"/>
<evidence type="ECO:0000313" key="3">
    <source>
        <dbReference type="Proteomes" id="UP000238164"/>
    </source>
</evidence>
<dbReference type="SUPFAM" id="SSF53137">
    <property type="entry name" value="Translational machinery components"/>
    <property type="match status" value="1"/>
</dbReference>
<dbReference type="Gene3D" id="3.30.420.60">
    <property type="entry name" value="eRF1 domain 2"/>
    <property type="match status" value="1"/>
</dbReference>
<accession>A0A2N9JLC1</accession>
<protein>
    <recommendedName>
        <fullName evidence="1">Actinobacteria/chloroflexi VLRF1 release factor domain-containing protein</fullName>
    </recommendedName>
</protein>
<feature type="domain" description="Actinobacteria/chloroflexi VLRF1 release factor" evidence="1">
    <location>
        <begin position="73"/>
        <end position="207"/>
    </location>
</feature>
<proteinExistence type="predicted"/>
<reference evidence="2 3" key="1">
    <citation type="submission" date="2018-02" db="EMBL/GenBank/DDBJ databases">
        <authorList>
            <person name="Cohen D.B."/>
            <person name="Kent A.D."/>
        </authorList>
    </citation>
    <scope>NUCLEOTIDE SEQUENCE [LARGE SCALE GENOMIC DNA]</scope>
    <source>
        <strain evidence="2">1</strain>
    </source>
</reference>
<dbReference type="NCBIfam" id="NF041024">
    <property type="entry name" value="acVLRF1_NCBI"/>
    <property type="match status" value="1"/>
</dbReference>
<keyword evidence="3" id="KW-1185">Reference proteome</keyword>
<dbReference type="Pfam" id="PF18859">
    <property type="entry name" value="acVLRF1"/>
    <property type="match status" value="1"/>
</dbReference>
<dbReference type="AlphaFoldDB" id="A0A2N9JLC1"/>
<dbReference type="RefSeq" id="WP_105187258.1">
    <property type="nucleotide sequence ID" value="NZ_BAAAGO010000067.1"/>
</dbReference>
<gene>
    <name evidence="2" type="ORF">MPLG2_3810</name>
</gene>
<sequence>MAEPHRVLIAPERLAGWLTGFDERHGTARTVLTDTHLTLVSPDDAEADIELIWGPLPGHDAQRELLAQVTQPRRLGALLIRKGAHAAGVFEGPELVAHAVGRHYVQGRTKAGGWSQQRYARRRENQAERAHAKAADAARSVLLPRVGELDGLMLGGDGRAVHDVLNSAGLAQLAQLAARYPRRALPVPDPNVTVLRASLPRFLAVPIVLNDAARARSALAQHDDEAGQ</sequence>
<organism evidence="2 3">
    <name type="scientific">Micropruina glycogenica</name>
    <dbReference type="NCBI Taxonomy" id="75385"/>
    <lineage>
        <taxon>Bacteria</taxon>
        <taxon>Bacillati</taxon>
        <taxon>Actinomycetota</taxon>
        <taxon>Actinomycetes</taxon>
        <taxon>Propionibacteriales</taxon>
        <taxon>Nocardioidaceae</taxon>
        <taxon>Micropruina</taxon>
    </lineage>
</organism>
<evidence type="ECO:0000313" key="2">
    <source>
        <dbReference type="EMBL" id="SPD88840.1"/>
    </source>
</evidence>
<dbReference type="OrthoDB" id="3728778at2"/>